<evidence type="ECO:0000256" key="1">
    <source>
        <dbReference type="SAM" id="SignalP"/>
    </source>
</evidence>
<feature type="signal peptide" evidence="1">
    <location>
        <begin position="1"/>
        <end position="23"/>
    </location>
</feature>
<proteinExistence type="predicted"/>
<accession>A0A1C3RHY1</accession>
<dbReference type="InterPro" id="IPR006860">
    <property type="entry name" value="FecR"/>
</dbReference>
<evidence type="ECO:0000259" key="2">
    <source>
        <dbReference type="Pfam" id="PF04773"/>
    </source>
</evidence>
<dbReference type="AlphaFoldDB" id="A0A1C3RHY1"/>
<dbReference type="Proteomes" id="UP000231658">
    <property type="component" value="Unassembled WGS sequence"/>
</dbReference>
<dbReference type="PANTHER" id="PTHR38731">
    <property type="entry name" value="LIPL45-RELATED LIPOPROTEIN-RELATED"/>
    <property type="match status" value="1"/>
</dbReference>
<organism evidence="3 4">
    <name type="scientific">Candidatus Terasakiella magnetica</name>
    <dbReference type="NCBI Taxonomy" id="1867952"/>
    <lineage>
        <taxon>Bacteria</taxon>
        <taxon>Pseudomonadati</taxon>
        <taxon>Pseudomonadota</taxon>
        <taxon>Alphaproteobacteria</taxon>
        <taxon>Rhodospirillales</taxon>
        <taxon>Terasakiellaceae</taxon>
        <taxon>Terasakiella</taxon>
    </lineage>
</organism>
<evidence type="ECO:0000313" key="4">
    <source>
        <dbReference type="Proteomes" id="UP000231658"/>
    </source>
</evidence>
<evidence type="ECO:0000313" key="3">
    <source>
        <dbReference type="EMBL" id="SCA56889.1"/>
    </source>
</evidence>
<name>A0A1C3RHY1_9PROT</name>
<gene>
    <name evidence="3" type="ORF">MTBPR1_30259</name>
</gene>
<dbReference type="Gene3D" id="2.60.120.1440">
    <property type="match status" value="1"/>
</dbReference>
<feature type="chain" id="PRO_5008680780" description="FecR protein domain-containing protein" evidence="1">
    <location>
        <begin position="24"/>
        <end position="205"/>
    </location>
</feature>
<sequence>MRRFAFLACFISVLSLGFNAASANDKIGTTIKATGTTTAYRLNLIYAQRNTDPVFFGDELKTGASSRLQVVFNDSTELYLGDHSTLTIDELVYIPNQKGQALFSLSQGVFRMVSGAINKIAGSSFRVRTPLATIGVRGTDFWGHQTEDKLILALLDDGEVEISTQEGDVTLSTPLSAIVIEKDKPLGQVFQLSQEQVDQAKQTVE</sequence>
<dbReference type="EMBL" id="FLYE01000023">
    <property type="protein sequence ID" value="SCA56889.1"/>
    <property type="molecule type" value="Genomic_DNA"/>
</dbReference>
<dbReference type="STRING" id="1867952.MTBPR1_30259"/>
<dbReference type="PANTHER" id="PTHR38731:SF1">
    <property type="entry name" value="FECR PROTEIN DOMAIN-CONTAINING PROTEIN"/>
    <property type="match status" value="1"/>
</dbReference>
<reference evidence="3 4" key="1">
    <citation type="submission" date="2016-07" db="EMBL/GenBank/DDBJ databases">
        <authorList>
            <person name="Lefevre C.T."/>
        </authorList>
    </citation>
    <scope>NUCLEOTIDE SEQUENCE [LARGE SCALE GENOMIC DNA]</scope>
    <source>
        <strain evidence="3">PR1</strain>
    </source>
</reference>
<keyword evidence="4" id="KW-1185">Reference proteome</keyword>
<dbReference type="RefSeq" id="WP_069188947.1">
    <property type="nucleotide sequence ID" value="NZ_FLYE01000023.1"/>
</dbReference>
<protein>
    <recommendedName>
        <fullName evidence="2">FecR protein domain-containing protein</fullName>
    </recommendedName>
</protein>
<dbReference type="Pfam" id="PF04773">
    <property type="entry name" value="FecR"/>
    <property type="match status" value="1"/>
</dbReference>
<feature type="domain" description="FecR protein" evidence="2">
    <location>
        <begin position="58"/>
        <end position="156"/>
    </location>
</feature>
<keyword evidence="1" id="KW-0732">Signal</keyword>